<organism evidence="1 2">
    <name type="scientific">Aeoliella mucimassa</name>
    <dbReference type="NCBI Taxonomy" id="2527972"/>
    <lineage>
        <taxon>Bacteria</taxon>
        <taxon>Pseudomonadati</taxon>
        <taxon>Planctomycetota</taxon>
        <taxon>Planctomycetia</taxon>
        <taxon>Pirellulales</taxon>
        <taxon>Lacipirellulaceae</taxon>
        <taxon>Aeoliella</taxon>
    </lineage>
</organism>
<dbReference type="EMBL" id="CP036278">
    <property type="protein sequence ID" value="QDU57363.1"/>
    <property type="molecule type" value="Genomic_DNA"/>
</dbReference>
<reference evidence="1 2" key="1">
    <citation type="submission" date="2019-02" db="EMBL/GenBank/DDBJ databases">
        <title>Deep-cultivation of Planctomycetes and their phenomic and genomic characterization uncovers novel biology.</title>
        <authorList>
            <person name="Wiegand S."/>
            <person name="Jogler M."/>
            <person name="Boedeker C."/>
            <person name="Pinto D."/>
            <person name="Vollmers J."/>
            <person name="Rivas-Marin E."/>
            <person name="Kohn T."/>
            <person name="Peeters S.H."/>
            <person name="Heuer A."/>
            <person name="Rast P."/>
            <person name="Oberbeckmann S."/>
            <person name="Bunk B."/>
            <person name="Jeske O."/>
            <person name="Meyerdierks A."/>
            <person name="Storesund J.E."/>
            <person name="Kallscheuer N."/>
            <person name="Luecker S."/>
            <person name="Lage O.M."/>
            <person name="Pohl T."/>
            <person name="Merkel B.J."/>
            <person name="Hornburger P."/>
            <person name="Mueller R.-W."/>
            <person name="Bruemmer F."/>
            <person name="Labrenz M."/>
            <person name="Spormann A.M."/>
            <person name="Op den Camp H."/>
            <person name="Overmann J."/>
            <person name="Amann R."/>
            <person name="Jetten M.S.M."/>
            <person name="Mascher T."/>
            <person name="Medema M.H."/>
            <person name="Devos D.P."/>
            <person name="Kaster A.-K."/>
            <person name="Ovreas L."/>
            <person name="Rohde M."/>
            <person name="Galperin M.Y."/>
            <person name="Jogler C."/>
        </authorList>
    </citation>
    <scope>NUCLEOTIDE SEQUENCE [LARGE SCALE GENOMIC DNA]</scope>
    <source>
        <strain evidence="1 2">Pan181</strain>
    </source>
</reference>
<keyword evidence="2" id="KW-1185">Reference proteome</keyword>
<protein>
    <submittedName>
        <fullName evidence="1">Uncharacterized protein</fullName>
    </submittedName>
</protein>
<evidence type="ECO:0000313" key="2">
    <source>
        <dbReference type="Proteomes" id="UP000315750"/>
    </source>
</evidence>
<gene>
    <name evidence="1" type="ORF">Pan181_35780</name>
</gene>
<name>A0A518ARK7_9BACT</name>
<proteinExistence type="predicted"/>
<evidence type="ECO:0000313" key="1">
    <source>
        <dbReference type="EMBL" id="QDU57363.1"/>
    </source>
</evidence>
<dbReference type="Proteomes" id="UP000315750">
    <property type="component" value="Chromosome"/>
</dbReference>
<sequence>MLRSFPMNSRSTTITRMAALGFAIGLVSSVLAGDWQSQADRYAELAKLPPPAGYPQADANDTFCEQSFSAFAETRREAFLRYAAQNPQSGVWSQLVLAERGLPVWEGSIYRNLLRIDRREDTADFALHSILRMLYQYHDSPAFSRQLIGSAERTVLDFKYWPDEPGVDSMCTWSENHHILFASAGYLAGQLYPEQTFTNSGWTGKELMAKHRPRVLRWLDLRYRTGFSEWLSNVYYDADMAALLSLIEFSEDEEIAQRATMVLDLMLADIACNQFHGSLACTHGRSYESHKKSSLREGTSTVNKLCFGTGKFRSGSMSGVSMVLSPKYQMPEVLYSIANDPNQQGMVSRQRMGIRVDEAARWGLGFDTPEDGMVWLSLEAYAHPKTLPLFVNMLDEFHWWQNKFFQPFAKQQAVIREAQRTNQLSALATQYEVDISRNLREEVNIYTYRTADYMLSTAQDYRAGLGGDQHSIWQATLGPDAMCFTTYPVLNAKATPDNWTGSGTLPRAAQHENVVIVIYHLEQTPSLYVPETADFTHAWLPRDRFDEVIERDDWVFARRGEGYLALWSSQPTHWQDQLGDDYQRELIADGRDCVWICELGCKTHDGTFEKFADRLTAAPISVADRKVTYRSPSQGALAFGWDGPLLKNDAPIPLHDYPRYENRFIHSDFPAERVTLQHGKQHLVLDWRTLERTTYPPLDFESTNPETVRSTKP</sequence>
<accession>A0A518ARK7</accession>
<dbReference type="KEGG" id="amuc:Pan181_35780"/>
<dbReference type="AlphaFoldDB" id="A0A518ARK7"/>